<organism evidence="4 5">
    <name type="scientific">Motiliproteus coralliicola</name>
    <dbReference type="NCBI Taxonomy" id="2283196"/>
    <lineage>
        <taxon>Bacteria</taxon>
        <taxon>Pseudomonadati</taxon>
        <taxon>Pseudomonadota</taxon>
        <taxon>Gammaproteobacteria</taxon>
        <taxon>Oceanospirillales</taxon>
        <taxon>Oceanospirillaceae</taxon>
        <taxon>Motiliproteus</taxon>
    </lineage>
</organism>
<dbReference type="SUPFAM" id="SSF89919">
    <property type="entry name" value="Ribosome-binding factor A, RbfA"/>
    <property type="match status" value="1"/>
</dbReference>
<keyword evidence="2" id="KW-0963">Cytoplasm</keyword>
<dbReference type="HAMAP" id="MF_00003">
    <property type="entry name" value="RbfA"/>
    <property type="match status" value="1"/>
</dbReference>
<dbReference type="InterPro" id="IPR020053">
    <property type="entry name" value="Ribosome-bd_factorA_CS"/>
</dbReference>
<keyword evidence="1 2" id="KW-0690">Ribosome biogenesis</keyword>
<dbReference type="AlphaFoldDB" id="A0A369WBK9"/>
<dbReference type="OrthoDB" id="307788at2"/>
<name>A0A369WBK9_9GAMM</name>
<accession>A0A369WBK9</accession>
<keyword evidence="5" id="KW-1185">Reference proteome</keyword>
<sequence length="147" mass="16136">MAREFSRTQRIAEQLQRELAQLIQQEVKDPRLGLVTVSGAKVSRDLSYADIYVTVMGNEEAQAQGEVSVKILNRAAGFLRGRVAQAIKMRVVPQLRFHYDASVMRGNYMSSLIEQAVSEDKQRQGDRGDAGADSSSDTSSDNNGGEG</sequence>
<dbReference type="GO" id="GO:0030490">
    <property type="term" value="P:maturation of SSU-rRNA"/>
    <property type="evidence" value="ECO:0007669"/>
    <property type="project" value="UniProtKB-UniRule"/>
</dbReference>
<dbReference type="InterPro" id="IPR023799">
    <property type="entry name" value="RbfA_dom_sf"/>
</dbReference>
<dbReference type="GO" id="GO:0043024">
    <property type="term" value="F:ribosomal small subunit binding"/>
    <property type="evidence" value="ECO:0007669"/>
    <property type="project" value="TreeGrafter"/>
</dbReference>
<comment type="subcellular location">
    <subcellularLocation>
        <location evidence="2">Cytoplasm</location>
    </subcellularLocation>
</comment>
<comment type="function">
    <text evidence="2">One of several proteins that assist in the late maturation steps of the functional core of the 30S ribosomal subunit. Associates with free 30S ribosomal subunits (but not with 30S subunits that are part of 70S ribosomes or polysomes). Required for efficient processing of 16S rRNA. May interact with the 5'-terminal helix region of 16S rRNA.</text>
</comment>
<gene>
    <name evidence="2" type="primary">rbfA</name>
    <name evidence="4" type="ORF">DV711_18475</name>
</gene>
<feature type="compositionally biased region" description="Basic and acidic residues" evidence="3">
    <location>
        <begin position="118"/>
        <end position="130"/>
    </location>
</feature>
<dbReference type="InterPro" id="IPR015946">
    <property type="entry name" value="KH_dom-like_a/b"/>
</dbReference>
<dbReference type="NCBIfam" id="TIGR00082">
    <property type="entry name" value="rbfA"/>
    <property type="match status" value="1"/>
</dbReference>
<comment type="similarity">
    <text evidence="2">Belongs to the RbfA family.</text>
</comment>
<comment type="subunit">
    <text evidence="2">Monomer. Binds 30S ribosomal subunits, but not 50S ribosomal subunits or 70S ribosomes.</text>
</comment>
<evidence type="ECO:0000313" key="4">
    <source>
        <dbReference type="EMBL" id="RDE18104.1"/>
    </source>
</evidence>
<dbReference type="PANTHER" id="PTHR33515">
    <property type="entry name" value="RIBOSOME-BINDING FACTOR A, CHLOROPLASTIC-RELATED"/>
    <property type="match status" value="1"/>
</dbReference>
<dbReference type="InterPro" id="IPR000238">
    <property type="entry name" value="RbfA"/>
</dbReference>
<evidence type="ECO:0000256" key="2">
    <source>
        <dbReference type="HAMAP-Rule" id="MF_00003"/>
    </source>
</evidence>
<reference evidence="4 5" key="1">
    <citation type="submission" date="2018-07" db="EMBL/GenBank/DDBJ databases">
        <title>Motiliproteus coralliicola sp. nov., a bacterium isolated from Coral.</title>
        <authorList>
            <person name="Wang G."/>
        </authorList>
    </citation>
    <scope>NUCLEOTIDE SEQUENCE [LARGE SCALE GENOMIC DNA]</scope>
    <source>
        <strain evidence="4 5">C34</strain>
    </source>
</reference>
<dbReference type="RefSeq" id="WP_114697225.1">
    <property type="nucleotide sequence ID" value="NZ_QQOH01000006.1"/>
</dbReference>
<dbReference type="PROSITE" id="PS01319">
    <property type="entry name" value="RBFA"/>
    <property type="match status" value="1"/>
</dbReference>
<dbReference type="GO" id="GO:0005829">
    <property type="term" value="C:cytosol"/>
    <property type="evidence" value="ECO:0007669"/>
    <property type="project" value="TreeGrafter"/>
</dbReference>
<feature type="region of interest" description="Disordered" evidence="3">
    <location>
        <begin position="115"/>
        <end position="147"/>
    </location>
</feature>
<dbReference type="Proteomes" id="UP000253769">
    <property type="component" value="Unassembled WGS sequence"/>
</dbReference>
<evidence type="ECO:0000313" key="5">
    <source>
        <dbReference type="Proteomes" id="UP000253769"/>
    </source>
</evidence>
<proteinExistence type="inferred from homology"/>
<evidence type="ECO:0000256" key="1">
    <source>
        <dbReference type="ARBA" id="ARBA00022517"/>
    </source>
</evidence>
<evidence type="ECO:0000256" key="3">
    <source>
        <dbReference type="SAM" id="MobiDB-lite"/>
    </source>
</evidence>
<dbReference type="EMBL" id="QQOH01000006">
    <property type="protein sequence ID" value="RDE18104.1"/>
    <property type="molecule type" value="Genomic_DNA"/>
</dbReference>
<feature type="compositionally biased region" description="Low complexity" evidence="3">
    <location>
        <begin position="131"/>
        <end position="147"/>
    </location>
</feature>
<protein>
    <recommendedName>
        <fullName evidence="2">Ribosome-binding factor A</fullName>
    </recommendedName>
</protein>
<dbReference type="PANTHER" id="PTHR33515:SF1">
    <property type="entry name" value="RIBOSOME-BINDING FACTOR A, CHLOROPLASTIC-RELATED"/>
    <property type="match status" value="1"/>
</dbReference>
<dbReference type="Gene3D" id="3.30.300.20">
    <property type="match status" value="1"/>
</dbReference>
<dbReference type="Pfam" id="PF02033">
    <property type="entry name" value="RBFA"/>
    <property type="match status" value="1"/>
</dbReference>
<comment type="caution">
    <text evidence="4">The sequence shown here is derived from an EMBL/GenBank/DDBJ whole genome shotgun (WGS) entry which is preliminary data.</text>
</comment>